<reference evidence="2" key="1">
    <citation type="submission" date="2018-06" db="EMBL/GenBank/DDBJ databases">
        <authorList>
            <person name="Zhirakovskaya E."/>
        </authorList>
    </citation>
    <scope>NUCLEOTIDE SEQUENCE</scope>
</reference>
<evidence type="ECO:0000259" key="1">
    <source>
        <dbReference type="SMART" id="SM00960"/>
    </source>
</evidence>
<name>A0A3B1BQ20_9ZZZZ</name>
<sequence>MKTLKFVLETLCTNDAVLGALIITKEGMMIESDLDSNYDGETIGAFMSHMAATIKNALGSMGHTEFTRYVVASEEGKIYLVDLGTSFLLALTQTGVDEGNINIALFQAANEIKKTGRLSV</sequence>
<dbReference type="InterPro" id="IPR004942">
    <property type="entry name" value="Roadblock/LAMTOR2_dom"/>
</dbReference>
<gene>
    <name evidence="2" type="ORF">MNBD_NITROSPINAE01-1082</name>
</gene>
<accession>A0A3B1BQ20</accession>
<dbReference type="AlphaFoldDB" id="A0A3B1BQ20"/>
<protein>
    <recommendedName>
        <fullName evidence="1">Roadblock/LAMTOR2 domain-containing protein</fullName>
    </recommendedName>
</protein>
<dbReference type="SMART" id="SM00960">
    <property type="entry name" value="Robl_LC7"/>
    <property type="match status" value="1"/>
</dbReference>
<organism evidence="2">
    <name type="scientific">hydrothermal vent metagenome</name>
    <dbReference type="NCBI Taxonomy" id="652676"/>
    <lineage>
        <taxon>unclassified sequences</taxon>
        <taxon>metagenomes</taxon>
        <taxon>ecological metagenomes</taxon>
    </lineage>
</organism>
<dbReference type="Gene3D" id="3.30.450.30">
    <property type="entry name" value="Dynein light chain 2a, cytoplasmic"/>
    <property type="match status" value="1"/>
</dbReference>
<dbReference type="Pfam" id="PF03259">
    <property type="entry name" value="Robl_LC7"/>
    <property type="match status" value="1"/>
</dbReference>
<feature type="domain" description="Roadblock/LAMTOR2" evidence="1">
    <location>
        <begin position="4"/>
        <end position="92"/>
    </location>
</feature>
<evidence type="ECO:0000313" key="2">
    <source>
        <dbReference type="EMBL" id="VAX18032.1"/>
    </source>
</evidence>
<dbReference type="SUPFAM" id="SSF103196">
    <property type="entry name" value="Roadblock/LC7 domain"/>
    <property type="match status" value="1"/>
</dbReference>
<proteinExistence type="predicted"/>
<dbReference type="EMBL" id="UOGC01000062">
    <property type="protein sequence ID" value="VAX18032.1"/>
    <property type="molecule type" value="Genomic_DNA"/>
</dbReference>